<evidence type="ECO:0000313" key="5">
    <source>
        <dbReference type="EnsemblMetazoa" id="GAUT016431-PA"/>
    </source>
</evidence>
<dbReference type="GO" id="GO:0006412">
    <property type="term" value="P:translation"/>
    <property type="evidence" value="ECO:0007669"/>
    <property type="project" value="InterPro"/>
</dbReference>
<accession>A0A1A9UV00</accession>
<dbReference type="Proteomes" id="UP000078200">
    <property type="component" value="Unassembled WGS sequence"/>
</dbReference>
<keyword evidence="2 4" id="KW-0689">Ribosomal protein</keyword>
<dbReference type="Pfam" id="PF00297">
    <property type="entry name" value="Ribosomal_L3"/>
    <property type="match status" value="1"/>
</dbReference>
<dbReference type="PANTHER" id="PTHR11363">
    <property type="entry name" value="60S RIBOSOMAL PROTEIN L3-RELATED"/>
    <property type="match status" value="1"/>
</dbReference>
<dbReference type="InterPro" id="IPR019926">
    <property type="entry name" value="Ribosomal_uL3_CS"/>
</dbReference>
<keyword evidence="6" id="KW-1185">Reference proteome</keyword>
<dbReference type="EnsemblMetazoa" id="GAUT016431-RA">
    <property type="protein sequence ID" value="GAUT016431-PA"/>
    <property type="gene ID" value="GAUT016431"/>
</dbReference>
<evidence type="ECO:0000256" key="3">
    <source>
        <dbReference type="ARBA" id="ARBA00023274"/>
    </source>
</evidence>
<keyword evidence="3 4" id="KW-0687">Ribonucleoprotein</keyword>
<dbReference type="GO" id="GO:0003723">
    <property type="term" value="F:RNA binding"/>
    <property type="evidence" value="ECO:0007669"/>
    <property type="project" value="TreeGrafter"/>
</dbReference>
<dbReference type="PANTHER" id="PTHR11363:SF5">
    <property type="entry name" value="LARGE RIBOSOMAL SUBUNIT PROTEIN UL3"/>
    <property type="match status" value="1"/>
</dbReference>
<organism evidence="5 6">
    <name type="scientific">Glossina austeni</name>
    <name type="common">Savannah tsetse fly</name>
    <dbReference type="NCBI Taxonomy" id="7395"/>
    <lineage>
        <taxon>Eukaryota</taxon>
        <taxon>Metazoa</taxon>
        <taxon>Ecdysozoa</taxon>
        <taxon>Arthropoda</taxon>
        <taxon>Hexapoda</taxon>
        <taxon>Insecta</taxon>
        <taxon>Pterygota</taxon>
        <taxon>Neoptera</taxon>
        <taxon>Endopterygota</taxon>
        <taxon>Diptera</taxon>
        <taxon>Brachycera</taxon>
        <taxon>Muscomorpha</taxon>
        <taxon>Hippoboscoidea</taxon>
        <taxon>Glossinidae</taxon>
        <taxon>Glossina</taxon>
    </lineage>
</organism>
<dbReference type="Gene3D" id="3.30.1430.10">
    <property type="match status" value="1"/>
</dbReference>
<dbReference type="AlphaFoldDB" id="A0A1A9UV00"/>
<dbReference type="InterPro" id="IPR000597">
    <property type="entry name" value="Ribosomal_uL3"/>
</dbReference>
<evidence type="ECO:0000256" key="4">
    <source>
        <dbReference type="RuleBase" id="RU003905"/>
    </source>
</evidence>
<dbReference type="FunFam" id="2.40.30.10:FF:000351">
    <property type="entry name" value="Ribosomal protein L3"/>
    <property type="match status" value="1"/>
</dbReference>
<proteinExistence type="inferred from homology"/>
<name>A0A1A9UV00_GLOAU</name>
<dbReference type="InterPro" id="IPR045077">
    <property type="entry name" value="L3_arc_euk"/>
</dbReference>
<dbReference type="InterPro" id="IPR009000">
    <property type="entry name" value="Transl_B-barrel_sf"/>
</dbReference>
<dbReference type="VEuPathDB" id="VectorBase:GAUT016431"/>
<sequence>MLRYCKVIRVIAHSQIRLIKQRRKKAHIMEIQLNGGSIENKVKWVREHLEKPVAVSNVFGQDEMIDCIGVTKGKGFKGVTSRWHTKKLPRKTHKGLRKVACIGAWHSSRVSTTVARAGQKGYHHRTEINKKIYRIGAGIHTKDWRDKSITPMGGFPHYGEVTNDFVMIKGCCIGSKKRVITLRKTLLKHTKRSALEQIKLKFIDTSSKMGHGRFQTPADKLAFMGPLKKDRIKEEQAATIAAAATTSA</sequence>
<dbReference type="GO" id="GO:0022625">
    <property type="term" value="C:cytosolic large ribosomal subunit"/>
    <property type="evidence" value="ECO:0007669"/>
    <property type="project" value="TreeGrafter"/>
</dbReference>
<evidence type="ECO:0000256" key="2">
    <source>
        <dbReference type="ARBA" id="ARBA00022980"/>
    </source>
</evidence>
<reference evidence="5" key="1">
    <citation type="submission" date="2020-05" db="UniProtKB">
        <authorList>
            <consortium name="EnsemblMetazoa"/>
        </authorList>
    </citation>
    <scope>IDENTIFICATION</scope>
    <source>
        <strain evidence="5">TTRI</strain>
    </source>
</reference>
<comment type="similarity">
    <text evidence="1 4">Belongs to the universal ribosomal protein uL3 family.</text>
</comment>
<dbReference type="Gene3D" id="2.40.30.10">
    <property type="entry name" value="Translation factors"/>
    <property type="match status" value="1"/>
</dbReference>
<evidence type="ECO:0000313" key="6">
    <source>
        <dbReference type="Proteomes" id="UP000078200"/>
    </source>
</evidence>
<dbReference type="PROSITE" id="PS00474">
    <property type="entry name" value="RIBOSOMAL_L3"/>
    <property type="match status" value="1"/>
</dbReference>
<dbReference type="SUPFAM" id="SSF50447">
    <property type="entry name" value="Translation proteins"/>
    <property type="match status" value="1"/>
</dbReference>
<dbReference type="STRING" id="7395.A0A1A9UV00"/>
<dbReference type="GO" id="GO:0003735">
    <property type="term" value="F:structural constituent of ribosome"/>
    <property type="evidence" value="ECO:0007669"/>
    <property type="project" value="InterPro"/>
</dbReference>
<protein>
    <recommendedName>
        <fullName evidence="7">60S ribosomal protein L3</fullName>
    </recommendedName>
</protein>
<evidence type="ECO:0008006" key="7">
    <source>
        <dbReference type="Google" id="ProtNLM"/>
    </source>
</evidence>
<evidence type="ECO:0000256" key="1">
    <source>
        <dbReference type="ARBA" id="ARBA00006540"/>
    </source>
</evidence>